<reference evidence="1 2" key="1">
    <citation type="submission" date="2014-04" db="EMBL/GenBank/DDBJ databases">
        <authorList>
            <consortium name="DOE Joint Genome Institute"/>
            <person name="Kuo A."/>
            <person name="Ruytinx J."/>
            <person name="Rineau F."/>
            <person name="Colpaert J."/>
            <person name="Kohler A."/>
            <person name="Nagy L.G."/>
            <person name="Floudas D."/>
            <person name="Copeland A."/>
            <person name="Barry K.W."/>
            <person name="Cichocki N."/>
            <person name="Veneault-Fourrey C."/>
            <person name="LaButti K."/>
            <person name="Lindquist E.A."/>
            <person name="Lipzen A."/>
            <person name="Lundell T."/>
            <person name="Morin E."/>
            <person name="Murat C."/>
            <person name="Sun H."/>
            <person name="Tunlid A."/>
            <person name="Henrissat B."/>
            <person name="Grigoriev I.V."/>
            <person name="Hibbett D.S."/>
            <person name="Martin F."/>
            <person name="Nordberg H.P."/>
            <person name="Cantor M.N."/>
            <person name="Hua S.X."/>
        </authorList>
    </citation>
    <scope>NUCLEOTIDE SEQUENCE [LARGE SCALE GENOMIC DNA]</scope>
    <source>
        <strain evidence="1 2">UH-Slu-Lm8-n1</strain>
    </source>
</reference>
<dbReference type="AlphaFoldDB" id="A0A0D0ATV4"/>
<evidence type="ECO:0000313" key="1">
    <source>
        <dbReference type="EMBL" id="KIK41389.1"/>
    </source>
</evidence>
<sequence>MQLSSDDRTGNYLSRWVPAIKNIGVARIRWRDIDRLAHTTALRESKGSLLPNNLLQFSGAAYAACVNLQGTSPDSSRAFDGS</sequence>
<keyword evidence="2" id="KW-1185">Reference proteome</keyword>
<evidence type="ECO:0000313" key="2">
    <source>
        <dbReference type="Proteomes" id="UP000054485"/>
    </source>
</evidence>
<dbReference type="InParanoid" id="A0A0D0ATV4"/>
<reference evidence="2" key="2">
    <citation type="submission" date="2015-01" db="EMBL/GenBank/DDBJ databases">
        <title>Evolutionary Origins and Diversification of the Mycorrhizal Mutualists.</title>
        <authorList>
            <consortium name="DOE Joint Genome Institute"/>
            <consortium name="Mycorrhizal Genomics Consortium"/>
            <person name="Kohler A."/>
            <person name="Kuo A."/>
            <person name="Nagy L.G."/>
            <person name="Floudas D."/>
            <person name="Copeland A."/>
            <person name="Barry K.W."/>
            <person name="Cichocki N."/>
            <person name="Veneault-Fourrey C."/>
            <person name="LaButti K."/>
            <person name="Lindquist E.A."/>
            <person name="Lipzen A."/>
            <person name="Lundell T."/>
            <person name="Morin E."/>
            <person name="Murat C."/>
            <person name="Riley R."/>
            <person name="Ohm R."/>
            <person name="Sun H."/>
            <person name="Tunlid A."/>
            <person name="Henrissat B."/>
            <person name="Grigoriev I.V."/>
            <person name="Hibbett D.S."/>
            <person name="Martin F."/>
        </authorList>
    </citation>
    <scope>NUCLEOTIDE SEQUENCE [LARGE SCALE GENOMIC DNA]</scope>
    <source>
        <strain evidence="2">UH-Slu-Lm8-n1</strain>
    </source>
</reference>
<name>A0A0D0ATV4_9AGAM</name>
<protein>
    <submittedName>
        <fullName evidence="1">Uncharacterized protein</fullName>
    </submittedName>
</protein>
<proteinExistence type="predicted"/>
<dbReference type="Proteomes" id="UP000054485">
    <property type="component" value="Unassembled WGS sequence"/>
</dbReference>
<gene>
    <name evidence="1" type="ORF">CY34DRAFT_806114</name>
</gene>
<organism evidence="1 2">
    <name type="scientific">Suillus luteus UH-Slu-Lm8-n1</name>
    <dbReference type="NCBI Taxonomy" id="930992"/>
    <lineage>
        <taxon>Eukaryota</taxon>
        <taxon>Fungi</taxon>
        <taxon>Dikarya</taxon>
        <taxon>Basidiomycota</taxon>
        <taxon>Agaricomycotina</taxon>
        <taxon>Agaricomycetes</taxon>
        <taxon>Agaricomycetidae</taxon>
        <taxon>Boletales</taxon>
        <taxon>Suillineae</taxon>
        <taxon>Suillaceae</taxon>
        <taxon>Suillus</taxon>
    </lineage>
</organism>
<dbReference type="EMBL" id="KN835270">
    <property type="protein sequence ID" value="KIK41389.1"/>
    <property type="molecule type" value="Genomic_DNA"/>
</dbReference>
<accession>A0A0D0ATV4</accession>
<dbReference type="HOGENOM" id="CLU_2559819_0_0_1"/>